<organism evidence="2 3">
    <name type="scientific">Geodermatophilus obscurus</name>
    <dbReference type="NCBI Taxonomy" id="1861"/>
    <lineage>
        <taxon>Bacteria</taxon>
        <taxon>Bacillati</taxon>
        <taxon>Actinomycetota</taxon>
        <taxon>Actinomycetes</taxon>
        <taxon>Geodermatophilales</taxon>
        <taxon>Geodermatophilaceae</taxon>
        <taxon>Geodermatophilus</taxon>
    </lineage>
</organism>
<protein>
    <submittedName>
        <fullName evidence="2">DNA-binding transcriptional regulator, MarR family</fullName>
    </submittedName>
</protein>
<dbReference type="AlphaFoldDB" id="A0A1I5I634"/>
<evidence type="ECO:0000313" key="2">
    <source>
        <dbReference type="EMBL" id="SFO56098.1"/>
    </source>
</evidence>
<dbReference type="Pfam" id="PF01047">
    <property type="entry name" value="MarR"/>
    <property type="match status" value="1"/>
</dbReference>
<gene>
    <name evidence="2" type="ORF">SAMN05660359_04333</name>
</gene>
<proteinExistence type="predicted"/>
<dbReference type="InterPro" id="IPR039422">
    <property type="entry name" value="MarR/SlyA-like"/>
</dbReference>
<keyword evidence="3" id="KW-1185">Reference proteome</keyword>
<dbReference type="InterPro" id="IPR036390">
    <property type="entry name" value="WH_DNA-bd_sf"/>
</dbReference>
<dbReference type="InterPro" id="IPR000835">
    <property type="entry name" value="HTH_MarR-typ"/>
</dbReference>
<dbReference type="GO" id="GO:0006950">
    <property type="term" value="P:response to stress"/>
    <property type="evidence" value="ECO:0007669"/>
    <property type="project" value="TreeGrafter"/>
</dbReference>
<dbReference type="Gene3D" id="1.10.10.10">
    <property type="entry name" value="Winged helix-like DNA-binding domain superfamily/Winged helix DNA-binding domain"/>
    <property type="match status" value="1"/>
</dbReference>
<evidence type="ECO:0000259" key="1">
    <source>
        <dbReference type="PROSITE" id="PS50995"/>
    </source>
</evidence>
<dbReference type="PANTHER" id="PTHR33164">
    <property type="entry name" value="TRANSCRIPTIONAL REGULATOR, MARR FAMILY"/>
    <property type="match status" value="1"/>
</dbReference>
<reference evidence="3" key="1">
    <citation type="submission" date="2016-10" db="EMBL/GenBank/DDBJ databases">
        <authorList>
            <person name="Varghese N."/>
            <person name="Submissions S."/>
        </authorList>
    </citation>
    <scope>NUCLEOTIDE SEQUENCE [LARGE SCALE GENOMIC DNA]</scope>
    <source>
        <strain evidence="3">DSM 43161</strain>
    </source>
</reference>
<dbReference type="PROSITE" id="PS50995">
    <property type="entry name" value="HTH_MARR_2"/>
    <property type="match status" value="1"/>
</dbReference>
<keyword evidence="2" id="KW-0238">DNA-binding</keyword>
<dbReference type="InterPro" id="IPR036388">
    <property type="entry name" value="WH-like_DNA-bd_sf"/>
</dbReference>
<dbReference type="OrthoDB" id="4549026at2"/>
<dbReference type="GO" id="GO:0003677">
    <property type="term" value="F:DNA binding"/>
    <property type="evidence" value="ECO:0007669"/>
    <property type="project" value="UniProtKB-KW"/>
</dbReference>
<dbReference type="SMART" id="SM00347">
    <property type="entry name" value="HTH_MARR"/>
    <property type="match status" value="1"/>
</dbReference>
<dbReference type="PRINTS" id="PR00598">
    <property type="entry name" value="HTHMARR"/>
</dbReference>
<feature type="domain" description="HTH marR-type" evidence="1">
    <location>
        <begin position="6"/>
        <end position="138"/>
    </location>
</feature>
<accession>A0A1I5I634</accession>
<evidence type="ECO:0000313" key="3">
    <source>
        <dbReference type="Proteomes" id="UP000183642"/>
    </source>
</evidence>
<dbReference type="SUPFAM" id="SSF46785">
    <property type="entry name" value="Winged helix' DNA-binding domain"/>
    <property type="match status" value="1"/>
</dbReference>
<dbReference type="RefSeq" id="WP_075015582.1">
    <property type="nucleotide sequence ID" value="NZ_FOWE01000012.1"/>
</dbReference>
<dbReference type="Proteomes" id="UP000183642">
    <property type="component" value="Unassembled WGS sequence"/>
</dbReference>
<dbReference type="EMBL" id="FOWE01000012">
    <property type="protein sequence ID" value="SFO56098.1"/>
    <property type="molecule type" value="Genomic_DNA"/>
</dbReference>
<dbReference type="GO" id="GO:0003700">
    <property type="term" value="F:DNA-binding transcription factor activity"/>
    <property type="evidence" value="ECO:0007669"/>
    <property type="project" value="InterPro"/>
</dbReference>
<sequence length="138" mass="15277">MADDDGTELVELVLRAARTQRRRWGDVLAPWALSPHQARALRVVVTRDGARLSDLAGTLHIAPRSATEVADALQERGLVERTADPTDRRAVLLRATDEGRRVQAEVDAARRADSRELVARLTAAERAELARLLRTLLD</sequence>
<dbReference type="PANTHER" id="PTHR33164:SF103">
    <property type="entry name" value="REGULATORY PROTEIN MARR"/>
    <property type="match status" value="1"/>
</dbReference>
<name>A0A1I5I634_9ACTN</name>